<dbReference type="eggNOG" id="KOG1501">
    <property type="taxonomic scope" value="Eukaryota"/>
</dbReference>
<dbReference type="InParanoid" id="M4BCL8"/>
<keyword evidence="3 6" id="KW-0949">S-adenosyl-L-methionine</keyword>
<dbReference type="VEuPathDB" id="FungiDB:HpaG804034"/>
<evidence type="ECO:0000313" key="8">
    <source>
        <dbReference type="EnsemblProtists" id="HpaP804034"/>
    </source>
</evidence>
<protein>
    <recommendedName>
        <fullName evidence="5">Protein arginine N-methyltransferase</fullName>
        <ecNumber evidence="5">2.1.1.-</ecNumber>
    </recommendedName>
</protein>
<evidence type="ECO:0000259" key="7">
    <source>
        <dbReference type="Pfam" id="PF22528"/>
    </source>
</evidence>
<dbReference type="AlphaFoldDB" id="M4BCL8"/>
<dbReference type="SUPFAM" id="SSF53335">
    <property type="entry name" value="S-adenosyl-L-methionine-dependent methyltransferases"/>
    <property type="match status" value="1"/>
</dbReference>
<dbReference type="HOGENOM" id="CLU_015180_0_0_1"/>
<dbReference type="InterPro" id="IPR025799">
    <property type="entry name" value="Arg_MeTrfase"/>
</dbReference>
<dbReference type="EMBL" id="JH598136">
    <property type="status" value="NOT_ANNOTATED_CDS"/>
    <property type="molecule type" value="Genomic_DNA"/>
</dbReference>
<keyword evidence="9" id="KW-1185">Reference proteome</keyword>
<dbReference type="PANTHER" id="PTHR11006">
    <property type="entry name" value="PROTEIN ARGININE N-METHYLTRANSFERASE"/>
    <property type="match status" value="1"/>
</dbReference>
<dbReference type="InterPro" id="IPR029063">
    <property type="entry name" value="SAM-dependent_MTases_sf"/>
</dbReference>
<dbReference type="Gene3D" id="2.70.160.11">
    <property type="entry name" value="Hnrnp arginine n-methyltransferase1"/>
    <property type="match status" value="2"/>
</dbReference>
<dbReference type="Gene3D" id="3.40.50.150">
    <property type="entry name" value="Vaccinia Virus protein VP39"/>
    <property type="match status" value="2"/>
</dbReference>
<dbReference type="PIRSF" id="PIRSF036946">
    <property type="entry name" value="Arg_N-mtase"/>
    <property type="match status" value="1"/>
</dbReference>
<dbReference type="GO" id="GO:0016274">
    <property type="term" value="F:protein-arginine N-methyltransferase activity"/>
    <property type="evidence" value="ECO:0007669"/>
    <property type="project" value="InterPro"/>
</dbReference>
<evidence type="ECO:0000313" key="9">
    <source>
        <dbReference type="Proteomes" id="UP000011713"/>
    </source>
</evidence>
<evidence type="ECO:0000256" key="6">
    <source>
        <dbReference type="PROSITE-ProRule" id="PRU01015"/>
    </source>
</evidence>
<dbReference type="InterPro" id="IPR055135">
    <property type="entry name" value="PRMT_dom"/>
</dbReference>
<dbReference type="STRING" id="559515.M4BCL8"/>
<keyword evidence="4" id="KW-0677">Repeat</keyword>
<comment type="function">
    <text evidence="5">Arginine methyltransferase that can both catalyze the formation of omega-N monomethylarginine (MMA) and symmetrical dimethylarginine (sDMA).</text>
</comment>
<evidence type="ECO:0000256" key="2">
    <source>
        <dbReference type="ARBA" id="ARBA00022679"/>
    </source>
</evidence>
<dbReference type="GO" id="GO:0042054">
    <property type="term" value="F:histone methyltransferase activity"/>
    <property type="evidence" value="ECO:0007669"/>
    <property type="project" value="TreeGrafter"/>
</dbReference>
<keyword evidence="2 6" id="KW-0808">Transferase</keyword>
<accession>M4BCL8</accession>
<dbReference type="InterPro" id="IPR014644">
    <property type="entry name" value="MeTrfase_PRMT7"/>
</dbReference>
<proteinExistence type="inferred from homology"/>
<sequence>MSQMTSMLRDKDRNTCYERGIRHAIATFQEKHNRAPLVLDIGTGTGLLSMLAAQHGAEHVYACEMFVPMAEIAAQVTADNYPDKITVFKLRSTDLSVLPEQEQDRNPHKTYHLPRRADMLVSELFDSVLLGEAVLPTIRHAMQHLLTPTAVIVPERATVFAQVVESQSIYHFNSFEIPLRYPDKGTGEVREAVLARSDTAWQCKGGKPALPVHFQALEHNTKFLTKPVEVLDFDFTKLTAGTQEFRETVVDVCEAGKVQAVLMWWEVSFDIDDSIVYSTKAGAMNWQDHWVQVVFPLVENIQTQPSEKLLLRAHHDDIRIWFDVETVPEKDSTDTAKRTIMHEKPPCTCGMHLICNAERIAMLTDSARFKAYTAAVASTIAELTQKDASHPISCLDISDGSLVALLAAMHKQVSSVTSIESKEVSARIFDQILSHNASEAMVLNSGVKGLLPGHLQGEPSSVDLLVGEPFYYSMQNLPLWQAFNFWLRRSAVDGLLHPKSRVLPARARVLAQAVRFEHLHQCFGAVGNVSGYDHSYFDRFQDGYYTRNFPLPVYMYRHEQASDVVELAAMNFMMTAHTVATNGIINLKDSAANAVIVWVEYILDMAGHHVVATGPTVRYAKQLIRFLPPVPSGAASGATVRSVAFKFCFDSLEGTIELSFDIN</sequence>
<feature type="domain" description="Protein arginine N-methyltransferase" evidence="7">
    <location>
        <begin position="220"/>
        <end position="325"/>
    </location>
</feature>
<reference evidence="8" key="2">
    <citation type="submission" date="2015-06" db="UniProtKB">
        <authorList>
            <consortium name="EnsemblProtists"/>
        </authorList>
    </citation>
    <scope>IDENTIFICATION</scope>
    <source>
        <strain evidence="8">Emoy2</strain>
    </source>
</reference>
<keyword evidence="1 6" id="KW-0489">Methyltransferase</keyword>
<evidence type="ECO:0000256" key="5">
    <source>
        <dbReference type="PIRNR" id="PIRNR036946"/>
    </source>
</evidence>
<dbReference type="Proteomes" id="UP000011713">
    <property type="component" value="Unassembled WGS sequence"/>
</dbReference>
<reference evidence="9" key="1">
    <citation type="journal article" date="2010" name="Science">
        <title>Signatures of adaptation to obligate biotrophy in the Hyaloperonospora arabidopsidis genome.</title>
        <authorList>
            <person name="Baxter L."/>
            <person name="Tripathy S."/>
            <person name="Ishaque N."/>
            <person name="Boot N."/>
            <person name="Cabral A."/>
            <person name="Kemen E."/>
            <person name="Thines M."/>
            <person name="Ah-Fong A."/>
            <person name="Anderson R."/>
            <person name="Badejoko W."/>
            <person name="Bittner-Eddy P."/>
            <person name="Boore J.L."/>
            <person name="Chibucos M.C."/>
            <person name="Coates M."/>
            <person name="Dehal P."/>
            <person name="Delehaunty K."/>
            <person name="Dong S."/>
            <person name="Downton P."/>
            <person name="Dumas B."/>
            <person name="Fabro G."/>
            <person name="Fronick C."/>
            <person name="Fuerstenberg S.I."/>
            <person name="Fulton L."/>
            <person name="Gaulin E."/>
            <person name="Govers F."/>
            <person name="Hughes L."/>
            <person name="Humphray S."/>
            <person name="Jiang R.H."/>
            <person name="Judelson H."/>
            <person name="Kamoun S."/>
            <person name="Kyung K."/>
            <person name="Meijer H."/>
            <person name="Minx P."/>
            <person name="Morris P."/>
            <person name="Nelson J."/>
            <person name="Phuntumart V."/>
            <person name="Qutob D."/>
            <person name="Rehmany A."/>
            <person name="Rougon-Cardoso A."/>
            <person name="Ryden P."/>
            <person name="Torto-Alalibo T."/>
            <person name="Studholme D."/>
            <person name="Wang Y."/>
            <person name="Win J."/>
            <person name="Wood J."/>
            <person name="Clifton S.W."/>
            <person name="Rogers J."/>
            <person name="Van den Ackerveken G."/>
            <person name="Jones J.D."/>
            <person name="McDowell J.M."/>
            <person name="Beynon J."/>
            <person name="Tyler B.M."/>
        </authorList>
    </citation>
    <scope>NUCLEOTIDE SEQUENCE [LARGE SCALE GENOMIC DNA]</scope>
    <source>
        <strain evidence="9">Emoy2</strain>
    </source>
</reference>
<dbReference type="PANTHER" id="PTHR11006:SF4">
    <property type="entry name" value="PROTEIN ARGININE N-METHYLTRANSFERASE 7"/>
    <property type="match status" value="1"/>
</dbReference>
<dbReference type="EC" id="2.1.1.-" evidence="5"/>
<dbReference type="EnsemblProtists" id="HpaT804034">
    <property type="protein sequence ID" value="HpaP804034"/>
    <property type="gene ID" value="HpaG804034"/>
</dbReference>
<dbReference type="Pfam" id="PF22528">
    <property type="entry name" value="PRMT_C"/>
    <property type="match status" value="1"/>
</dbReference>
<evidence type="ECO:0000256" key="4">
    <source>
        <dbReference type="ARBA" id="ARBA00022737"/>
    </source>
</evidence>
<evidence type="ECO:0000256" key="1">
    <source>
        <dbReference type="ARBA" id="ARBA00022603"/>
    </source>
</evidence>
<dbReference type="GO" id="GO:0032259">
    <property type="term" value="P:methylation"/>
    <property type="evidence" value="ECO:0007669"/>
    <property type="project" value="UniProtKB-KW"/>
</dbReference>
<evidence type="ECO:0000256" key="3">
    <source>
        <dbReference type="ARBA" id="ARBA00022691"/>
    </source>
</evidence>
<dbReference type="CDD" id="cd02440">
    <property type="entry name" value="AdoMet_MTases"/>
    <property type="match status" value="1"/>
</dbReference>
<comment type="similarity">
    <text evidence="5">Belongs to the class I-like SAM-binding methyltransferase superfamily. Protein arginine N-methyltransferase family. PRMT7 subfamily.</text>
</comment>
<dbReference type="OMA" id="CHHDEYS"/>
<name>M4BCL8_HYAAE</name>
<dbReference type="FunFam" id="3.40.50.150:FF:000070">
    <property type="entry name" value="Protein arginine N-methyltransferase 7"/>
    <property type="match status" value="1"/>
</dbReference>
<organism evidence="8 9">
    <name type="scientific">Hyaloperonospora arabidopsidis (strain Emoy2)</name>
    <name type="common">Downy mildew agent</name>
    <name type="synonym">Peronospora arabidopsidis</name>
    <dbReference type="NCBI Taxonomy" id="559515"/>
    <lineage>
        <taxon>Eukaryota</taxon>
        <taxon>Sar</taxon>
        <taxon>Stramenopiles</taxon>
        <taxon>Oomycota</taxon>
        <taxon>Peronosporomycetes</taxon>
        <taxon>Peronosporales</taxon>
        <taxon>Peronosporaceae</taxon>
        <taxon>Hyaloperonospora</taxon>
    </lineage>
</organism>
<dbReference type="PROSITE" id="PS51678">
    <property type="entry name" value="SAM_MT_PRMT"/>
    <property type="match status" value="1"/>
</dbReference>